<sequence length="254" mass="26606">MAAPGKGARINICVEDAEEVASKLKPARGRAAAKRGATVVEDSSSSSSGSRSRSQRRHGGAAAAAALLSAQAPLDVDEAERLIQRVLSFPTRFAGSLQHEGGLVAVMAECDVNISVQPESDSLQNTAIHIAGTAHSVGRAVSQIELQFEAFAEAERKAKAEADSGHMEETQIPQNVLSAALGPNGADLPKVRQKFGGIMIALMPPKDGVFTAMIGPGTEEQVQQAKADLLQRVAVATSQDTPRDKARLKSVYSS</sequence>
<dbReference type="GO" id="GO:0003723">
    <property type="term" value="F:RNA binding"/>
    <property type="evidence" value="ECO:0007669"/>
    <property type="project" value="UniProtKB-UniRule"/>
</dbReference>
<dbReference type="Gene3D" id="3.30.1370.10">
    <property type="entry name" value="K Homology domain, type 1"/>
    <property type="match status" value="1"/>
</dbReference>
<reference evidence="3" key="1">
    <citation type="submission" date="2023-08" db="EMBL/GenBank/DDBJ databases">
        <authorList>
            <person name="Chen Y."/>
            <person name="Shah S."/>
            <person name="Dougan E. K."/>
            <person name="Thang M."/>
            <person name="Chan C."/>
        </authorList>
    </citation>
    <scope>NUCLEOTIDE SEQUENCE</scope>
</reference>
<keyword evidence="4" id="KW-1185">Reference proteome</keyword>
<protein>
    <recommendedName>
        <fullName evidence="5">K Homology domain-containing protein</fullName>
    </recommendedName>
</protein>
<gene>
    <name evidence="3" type="ORF">EVOR1521_LOCUS21049</name>
</gene>
<feature type="compositionally biased region" description="Low complexity" evidence="2">
    <location>
        <begin position="43"/>
        <end position="52"/>
    </location>
</feature>
<evidence type="ECO:0000313" key="3">
    <source>
        <dbReference type="EMBL" id="CAJ1396924.1"/>
    </source>
</evidence>
<dbReference type="AlphaFoldDB" id="A0AA36J1R6"/>
<dbReference type="SUPFAM" id="SSF54791">
    <property type="entry name" value="Eukaryotic type KH-domain (KH-domain type I)"/>
    <property type="match status" value="1"/>
</dbReference>
<comment type="caution">
    <text evidence="3">The sequence shown here is derived from an EMBL/GenBank/DDBJ whole genome shotgun (WGS) entry which is preliminary data.</text>
</comment>
<feature type="region of interest" description="Disordered" evidence="2">
    <location>
        <begin position="25"/>
        <end position="62"/>
    </location>
</feature>
<evidence type="ECO:0000256" key="2">
    <source>
        <dbReference type="SAM" id="MobiDB-lite"/>
    </source>
</evidence>
<dbReference type="Proteomes" id="UP001178507">
    <property type="component" value="Unassembled WGS sequence"/>
</dbReference>
<evidence type="ECO:0008006" key="5">
    <source>
        <dbReference type="Google" id="ProtNLM"/>
    </source>
</evidence>
<name>A0AA36J1R6_9DINO</name>
<dbReference type="EMBL" id="CAUJNA010003248">
    <property type="protein sequence ID" value="CAJ1396924.1"/>
    <property type="molecule type" value="Genomic_DNA"/>
</dbReference>
<proteinExistence type="predicted"/>
<keyword evidence="1" id="KW-0694">RNA-binding</keyword>
<dbReference type="PROSITE" id="PS50084">
    <property type="entry name" value="KH_TYPE_1"/>
    <property type="match status" value="1"/>
</dbReference>
<evidence type="ECO:0000256" key="1">
    <source>
        <dbReference type="PROSITE-ProRule" id="PRU00117"/>
    </source>
</evidence>
<accession>A0AA36J1R6</accession>
<dbReference type="InterPro" id="IPR036612">
    <property type="entry name" value="KH_dom_type_1_sf"/>
</dbReference>
<evidence type="ECO:0000313" key="4">
    <source>
        <dbReference type="Proteomes" id="UP001178507"/>
    </source>
</evidence>
<organism evidence="3 4">
    <name type="scientific">Effrenium voratum</name>
    <dbReference type="NCBI Taxonomy" id="2562239"/>
    <lineage>
        <taxon>Eukaryota</taxon>
        <taxon>Sar</taxon>
        <taxon>Alveolata</taxon>
        <taxon>Dinophyceae</taxon>
        <taxon>Suessiales</taxon>
        <taxon>Symbiodiniaceae</taxon>
        <taxon>Effrenium</taxon>
    </lineage>
</organism>